<evidence type="ECO:0008006" key="8">
    <source>
        <dbReference type="Google" id="ProtNLM"/>
    </source>
</evidence>
<evidence type="ECO:0000256" key="1">
    <source>
        <dbReference type="ARBA" id="ARBA00004123"/>
    </source>
</evidence>
<evidence type="ECO:0000313" key="7">
    <source>
        <dbReference type="Proteomes" id="UP001454036"/>
    </source>
</evidence>
<dbReference type="SUPFAM" id="SSF63748">
    <property type="entry name" value="Tudor/PWWP/MBT"/>
    <property type="match status" value="1"/>
</dbReference>
<evidence type="ECO:0000256" key="3">
    <source>
        <dbReference type="ARBA" id="ARBA00023204"/>
    </source>
</evidence>
<feature type="compositionally biased region" description="Basic and acidic residues" evidence="5">
    <location>
        <begin position="128"/>
        <end position="137"/>
    </location>
</feature>
<protein>
    <recommendedName>
        <fullName evidence="8">Tudor domain-containing protein</fullName>
    </recommendedName>
</protein>
<keyword evidence="7" id="KW-1185">Reference proteome</keyword>
<reference evidence="6 7" key="1">
    <citation type="submission" date="2024-01" db="EMBL/GenBank/DDBJ databases">
        <title>The complete chloroplast genome sequence of Lithospermum erythrorhizon: insights into the phylogenetic relationship among Boraginaceae species and the maternal lineages of purple gromwells.</title>
        <authorList>
            <person name="Okada T."/>
            <person name="Watanabe K."/>
        </authorList>
    </citation>
    <scope>NUCLEOTIDE SEQUENCE [LARGE SCALE GENOMIC DNA]</scope>
</reference>
<dbReference type="PANTHER" id="PTHR12663:SF3">
    <property type="entry name" value="SISTER CHROMATID COHESION PROTEIN PDS5 HOMOLOG C"/>
    <property type="match status" value="1"/>
</dbReference>
<proteinExistence type="predicted"/>
<sequence>MSTTKSGNSGKETELNNENLVGSKIEVWWPQDRNFYPAVIDSYDPVSRKHKVAYVDGDQETLNLKRQKWKLAVREPLEKSDPVQAAVEQSSSPQTASLHEKKQSSDMDSAKVKHSIKETSQHMGDTPAQKKTDHAIPEKSQGNGLAASVLNSNNEHALSGEERTLLDNCVVALNKLKGIDGSKYAKFAKVLHNDAVWRQMFMLMPDHRKKDVVLHY</sequence>
<dbReference type="GO" id="GO:0000785">
    <property type="term" value="C:chromatin"/>
    <property type="evidence" value="ECO:0007669"/>
    <property type="project" value="TreeGrafter"/>
</dbReference>
<name>A0AAV3NG51_LITER</name>
<dbReference type="AlphaFoldDB" id="A0AAV3NG51"/>
<evidence type="ECO:0000256" key="4">
    <source>
        <dbReference type="ARBA" id="ARBA00023242"/>
    </source>
</evidence>
<dbReference type="Proteomes" id="UP001454036">
    <property type="component" value="Unassembled WGS sequence"/>
</dbReference>
<organism evidence="6 7">
    <name type="scientific">Lithospermum erythrorhizon</name>
    <name type="common">Purple gromwell</name>
    <name type="synonym">Lithospermum officinale var. erythrorhizon</name>
    <dbReference type="NCBI Taxonomy" id="34254"/>
    <lineage>
        <taxon>Eukaryota</taxon>
        <taxon>Viridiplantae</taxon>
        <taxon>Streptophyta</taxon>
        <taxon>Embryophyta</taxon>
        <taxon>Tracheophyta</taxon>
        <taxon>Spermatophyta</taxon>
        <taxon>Magnoliopsida</taxon>
        <taxon>eudicotyledons</taxon>
        <taxon>Gunneridae</taxon>
        <taxon>Pentapetalae</taxon>
        <taxon>asterids</taxon>
        <taxon>lamiids</taxon>
        <taxon>Boraginales</taxon>
        <taxon>Boraginaceae</taxon>
        <taxon>Boraginoideae</taxon>
        <taxon>Lithospermeae</taxon>
        <taxon>Lithospermum</taxon>
    </lineage>
</organism>
<feature type="compositionally biased region" description="Polar residues" evidence="5">
    <location>
        <begin position="87"/>
        <end position="97"/>
    </location>
</feature>
<keyword evidence="2" id="KW-0227">DNA damage</keyword>
<keyword evidence="4" id="KW-0539">Nucleus</keyword>
<gene>
    <name evidence="6" type="ORF">LIER_00044</name>
</gene>
<keyword evidence="3" id="KW-0234">DNA repair</keyword>
<dbReference type="GO" id="GO:0005634">
    <property type="term" value="C:nucleus"/>
    <property type="evidence" value="ECO:0007669"/>
    <property type="project" value="UniProtKB-SubCell"/>
</dbReference>
<dbReference type="GO" id="GO:0007064">
    <property type="term" value="P:mitotic sister chromatid cohesion"/>
    <property type="evidence" value="ECO:0007669"/>
    <property type="project" value="InterPro"/>
</dbReference>
<comment type="caution">
    <text evidence="6">The sequence shown here is derived from an EMBL/GenBank/DDBJ whole genome shotgun (WGS) entry which is preliminary data.</text>
</comment>
<dbReference type="CDD" id="cd20404">
    <property type="entry name" value="Tudor_Agenet_AtEML-like"/>
    <property type="match status" value="1"/>
</dbReference>
<dbReference type="Gene3D" id="2.30.30.140">
    <property type="match status" value="1"/>
</dbReference>
<evidence type="ECO:0000313" key="6">
    <source>
        <dbReference type="EMBL" id="GAA0138265.1"/>
    </source>
</evidence>
<dbReference type="EMBL" id="BAABME010000003">
    <property type="protein sequence ID" value="GAA0138265.1"/>
    <property type="molecule type" value="Genomic_DNA"/>
</dbReference>
<dbReference type="InterPro" id="IPR039776">
    <property type="entry name" value="Pds5"/>
</dbReference>
<dbReference type="PANTHER" id="PTHR12663">
    <property type="entry name" value="ANDROGEN INDUCED INHIBITOR OF PROLIFERATION AS3 / PDS5-RELATED"/>
    <property type="match status" value="1"/>
</dbReference>
<evidence type="ECO:0000256" key="5">
    <source>
        <dbReference type="SAM" id="MobiDB-lite"/>
    </source>
</evidence>
<dbReference type="GO" id="GO:0006281">
    <property type="term" value="P:DNA repair"/>
    <property type="evidence" value="ECO:0007669"/>
    <property type="project" value="UniProtKB-KW"/>
</dbReference>
<feature type="region of interest" description="Disordered" evidence="5">
    <location>
        <begin position="75"/>
        <end position="139"/>
    </location>
</feature>
<accession>A0AAV3NG51</accession>
<comment type="subcellular location">
    <subcellularLocation>
        <location evidence="1">Nucleus</location>
    </subcellularLocation>
</comment>
<feature type="compositionally biased region" description="Basic and acidic residues" evidence="5">
    <location>
        <begin position="98"/>
        <end position="120"/>
    </location>
</feature>
<evidence type="ECO:0000256" key="2">
    <source>
        <dbReference type="ARBA" id="ARBA00022763"/>
    </source>
</evidence>